<dbReference type="GO" id="GO:0030490">
    <property type="term" value="P:maturation of SSU-rRNA"/>
    <property type="evidence" value="ECO:0007669"/>
    <property type="project" value="TreeGrafter"/>
</dbReference>
<dbReference type="PANTHER" id="PTHR45852">
    <property type="entry name" value="SER/THR-PROTEIN KINASE RIO2"/>
    <property type="match status" value="1"/>
</dbReference>
<keyword evidence="7" id="KW-0547">Nucleotide-binding</keyword>
<dbReference type="PANTHER" id="PTHR45852:SF1">
    <property type="entry name" value="SERINE_THREONINE-PROTEIN KINASE RIO2"/>
    <property type="match status" value="1"/>
</dbReference>
<dbReference type="Gene3D" id="1.10.510.10">
    <property type="entry name" value="Transferase(Phosphotransferase) domain 1"/>
    <property type="match status" value="1"/>
</dbReference>
<evidence type="ECO:0000256" key="1">
    <source>
        <dbReference type="ARBA" id="ARBA00001946"/>
    </source>
</evidence>
<dbReference type="CDD" id="cd05144">
    <property type="entry name" value="RIO2_C"/>
    <property type="match status" value="1"/>
</dbReference>
<comment type="similarity">
    <text evidence="2">Belongs to the protein kinase superfamily. RIO-type Ser/Thr kinase family.</text>
</comment>
<dbReference type="GO" id="GO:0005829">
    <property type="term" value="C:cytosol"/>
    <property type="evidence" value="ECO:0007669"/>
    <property type="project" value="TreeGrafter"/>
</dbReference>
<dbReference type="GO" id="GO:0004674">
    <property type="term" value="F:protein serine/threonine kinase activity"/>
    <property type="evidence" value="ECO:0007669"/>
    <property type="project" value="UniProtKB-KW"/>
</dbReference>
<dbReference type="InterPro" id="IPR036390">
    <property type="entry name" value="WH_DNA-bd_sf"/>
</dbReference>
<dbReference type="SUPFAM" id="SSF46785">
    <property type="entry name" value="Winged helix' DNA-binding domain"/>
    <property type="match status" value="1"/>
</dbReference>
<dbReference type="AlphaFoldDB" id="C5LWY2"/>
<evidence type="ECO:0000256" key="9">
    <source>
        <dbReference type="ARBA" id="ARBA00022840"/>
    </source>
</evidence>
<evidence type="ECO:0000259" key="16">
    <source>
        <dbReference type="SMART" id="SM00090"/>
    </source>
</evidence>
<keyword evidence="8 17" id="KW-0418">Kinase</keyword>
<dbReference type="GO" id="GO:0030688">
    <property type="term" value="C:preribosome, small subunit precursor"/>
    <property type="evidence" value="ECO:0007669"/>
    <property type="project" value="TreeGrafter"/>
</dbReference>
<gene>
    <name evidence="17" type="ORF">Pmar_PMAR027244</name>
</gene>
<keyword evidence="6" id="KW-0479">Metal-binding</keyword>
<accession>C5LWY2</accession>
<dbReference type="Pfam" id="PF01163">
    <property type="entry name" value="RIO1"/>
    <property type="match status" value="1"/>
</dbReference>
<feature type="region of interest" description="Disordered" evidence="15">
    <location>
        <begin position="362"/>
        <end position="461"/>
    </location>
</feature>
<sequence length="461" mass="52354">MRLDCEIFRYLSKEDLRVLQALEVGHKNHELVPLQLVESIAGLKRGGCFKTLQNLLKHKLVAHDGKTYDGYKLTYNGYDFLALRTLMSRGNIAGVGQRVGVGKESDIHVCTDDEGRQLVIKFHRLGRVSFKTVKENRDYLQHRQSASWMYLARLAAAKEYAYLTELYNAGFPVPEPVGSNRHAIVMEYLDDATPMCQIRKLEKPEILLERCMSLLLSIAQSGVIHGDFNEFNLLIRTVRVNPLDESSEVEDYEVYVIDFPQVLSVENPDAKRIFERDVECIATYFAKNHKYMVDTVPSFEEDVLPVYRAKTKVEGINLASVITEGEDKLLMDSCAAFAGLDQEECPDLTEGDDTLDDLLAGLEADPKSSPTVDVDGEGAVSDGPESTASEWEDREEKRRVIKSQNHVLRKQRRKPQGKDVRAKVNRQLRSKNKAKPNVQKSREARQNQREIKENSSIGSWF</sequence>
<keyword evidence="18" id="KW-1185">Reference proteome</keyword>
<comment type="cofactor">
    <cofactor evidence="1">
        <name>Mg(2+)</name>
        <dbReference type="ChEBI" id="CHEBI:18420"/>
    </cofactor>
</comment>
<dbReference type="SUPFAM" id="SSF56112">
    <property type="entry name" value="Protein kinase-like (PK-like)"/>
    <property type="match status" value="1"/>
</dbReference>
<dbReference type="GeneID" id="9062771"/>
<keyword evidence="10" id="KW-0460">Magnesium</keyword>
<evidence type="ECO:0000256" key="11">
    <source>
        <dbReference type="ARBA" id="ARBA00047899"/>
    </source>
</evidence>
<dbReference type="Pfam" id="PF09202">
    <property type="entry name" value="Rio2_N"/>
    <property type="match status" value="1"/>
</dbReference>
<evidence type="ECO:0000313" key="17">
    <source>
        <dbReference type="EMBL" id="EEQ98760.1"/>
    </source>
</evidence>
<keyword evidence="5" id="KW-0808">Transferase</keyword>
<protein>
    <recommendedName>
        <fullName evidence="13">Serine/threonine-protein kinase RIO2</fullName>
        <ecNumber evidence="3">2.7.11.1</ecNumber>
    </recommendedName>
    <alternativeName>
        <fullName evidence="14">Serine/threonine-protein kinase rio2</fullName>
    </alternativeName>
</protein>
<dbReference type="Gene3D" id="1.10.10.10">
    <property type="entry name" value="Winged helix-like DNA-binding domain superfamily/Winged helix DNA-binding domain"/>
    <property type="match status" value="1"/>
</dbReference>
<name>C5LWY2_PERM5</name>
<dbReference type="GO" id="GO:0005524">
    <property type="term" value="F:ATP binding"/>
    <property type="evidence" value="ECO:0007669"/>
    <property type="project" value="UniProtKB-KW"/>
</dbReference>
<evidence type="ECO:0000256" key="3">
    <source>
        <dbReference type="ARBA" id="ARBA00012513"/>
    </source>
</evidence>
<dbReference type="Proteomes" id="UP000007800">
    <property type="component" value="Unassembled WGS sequence"/>
</dbReference>
<feature type="compositionally biased region" description="Basic and acidic residues" evidence="15">
    <location>
        <begin position="440"/>
        <end position="453"/>
    </location>
</feature>
<dbReference type="InterPro" id="IPR018935">
    <property type="entry name" value="RIO_kinase_CS"/>
</dbReference>
<dbReference type="EC" id="2.7.11.1" evidence="3"/>
<dbReference type="Gene3D" id="3.30.200.20">
    <property type="entry name" value="Phosphorylase Kinase, domain 1"/>
    <property type="match status" value="1"/>
</dbReference>
<comment type="catalytic activity">
    <reaction evidence="11">
        <text>L-threonyl-[protein] + ATP = O-phospho-L-threonyl-[protein] + ADP + H(+)</text>
        <dbReference type="Rhea" id="RHEA:46608"/>
        <dbReference type="Rhea" id="RHEA-COMP:11060"/>
        <dbReference type="Rhea" id="RHEA-COMP:11605"/>
        <dbReference type="ChEBI" id="CHEBI:15378"/>
        <dbReference type="ChEBI" id="CHEBI:30013"/>
        <dbReference type="ChEBI" id="CHEBI:30616"/>
        <dbReference type="ChEBI" id="CHEBI:61977"/>
        <dbReference type="ChEBI" id="CHEBI:456216"/>
        <dbReference type="EC" id="2.7.11.1"/>
    </reaction>
</comment>
<evidence type="ECO:0000256" key="15">
    <source>
        <dbReference type="SAM" id="MobiDB-lite"/>
    </source>
</evidence>
<dbReference type="OMA" id="MISINHE"/>
<evidence type="ECO:0000256" key="6">
    <source>
        <dbReference type="ARBA" id="ARBA00022723"/>
    </source>
</evidence>
<organism evidence="18">
    <name type="scientific">Perkinsus marinus (strain ATCC 50983 / TXsc)</name>
    <dbReference type="NCBI Taxonomy" id="423536"/>
    <lineage>
        <taxon>Eukaryota</taxon>
        <taxon>Sar</taxon>
        <taxon>Alveolata</taxon>
        <taxon>Perkinsozoa</taxon>
        <taxon>Perkinsea</taxon>
        <taxon>Perkinsida</taxon>
        <taxon>Perkinsidae</taxon>
        <taxon>Perkinsus</taxon>
    </lineage>
</organism>
<evidence type="ECO:0000256" key="10">
    <source>
        <dbReference type="ARBA" id="ARBA00022842"/>
    </source>
</evidence>
<evidence type="ECO:0000256" key="5">
    <source>
        <dbReference type="ARBA" id="ARBA00022679"/>
    </source>
</evidence>
<dbReference type="FunFam" id="3.30.200.20:FF:000052">
    <property type="entry name" value="Serine/threonine-protein kinase RIO2"/>
    <property type="match status" value="1"/>
</dbReference>
<keyword evidence="4" id="KW-0723">Serine/threonine-protein kinase</keyword>
<dbReference type="SMART" id="SM00090">
    <property type="entry name" value="RIO"/>
    <property type="match status" value="1"/>
</dbReference>
<proteinExistence type="inferred from homology"/>
<dbReference type="FunCoup" id="C5LWY2">
    <property type="interactions" value="803"/>
</dbReference>
<dbReference type="EMBL" id="GG686286">
    <property type="protein sequence ID" value="EEQ98760.1"/>
    <property type="molecule type" value="Genomic_DNA"/>
</dbReference>
<dbReference type="InterPro" id="IPR015285">
    <property type="entry name" value="RIO2_wHTH_N"/>
</dbReference>
<evidence type="ECO:0000256" key="4">
    <source>
        <dbReference type="ARBA" id="ARBA00022527"/>
    </source>
</evidence>
<dbReference type="OrthoDB" id="10258631at2759"/>
<comment type="catalytic activity">
    <reaction evidence="12">
        <text>L-seryl-[protein] + ATP = O-phospho-L-seryl-[protein] + ADP + H(+)</text>
        <dbReference type="Rhea" id="RHEA:17989"/>
        <dbReference type="Rhea" id="RHEA-COMP:9863"/>
        <dbReference type="Rhea" id="RHEA-COMP:11604"/>
        <dbReference type="ChEBI" id="CHEBI:15378"/>
        <dbReference type="ChEBI" id="CHEBI:29999"/>
        <dbReference type="ChEBI" id="CHEBI:30616"/>
        <dbReference type="ChEBI" id="CHEBI:83421"/>
        <dbReference type="ChEBI" id="CHEBI:456216"/>
        <dbReference type="EC" id="2.7.11.1"/>
    </reaction>
</comment>
<evidence type="ECO:0000256" key="2">
    <source>
        <dbReference type="ARBA" id="ARBA00009196"/>
    </source>
</evidence>
<evidence type="ECO:0000256" key="8">
    <source>
        <dbReference type="ARBA" id="ARBA00022777"/>
    </source>
</evidence>
<dbReference type="InterPro" id="IPR030484">
    <property type="entry name" value="Rio2"/>
</dbReference>
<dbReference type="GO" id="GO:0046872">
    <property type="term" value="F:metal ion binding"/>
    <property type="evidence" value="ECO:0007669"/>
    <property type="project" value="UniProtKB-KW"/>
</dbReference>
<keyword evidence="9" id="KW-0067">ATP-binding</keyword>
<evidence type="ECO:0000256" key="7">
    <source>
        <dbReference type="ARBA" id="ARBA00022741"/>
    </source>
</evidence>
<evidence type="ECO:0000313" key="18">
    <source>
        <dbReference type="Proteomes" id="UP000007800"/>
    </source>
</evidence>
<dbReference type="InterPro" id="IPR018934">
    <property type="entry name" value="RIO_dom"/>
</dbReference>
<dbReference type="InterPro" id="IPR036388">
    <property type="entry name" value="WH-like_DNA-bd_sf"/>
</dbReference>
<dbReference type="FunFam" id="1.10.10.10:FF:000053">
    <property type="entry name" value="Serine/threonine-protein kinase RIO2"/>
    <property type="match status" value="1"/>
</dbReference>
<dbReference type="PROSITE" id="PS01245">
    <property type="entry name" value="RIO1"/>
    <property type="match status" value="1"/>
</dbReference>
<dbReference type="InterPro" id="IPR011009">
    <property type="entry name" value="Kinase-like_dom_sf"/>
</dbReference>
<evidence type="ECO:0000256" key="14">
    <source>
        <dbReference type="ARBA" id="ARBA00068837"/>
    </source>
</evidence>
<evidence type="ECO:0000256" key="12">
    <source>
        <dbReference type="ARBA" id="ARBA00048679"/>
    </source>
</evidence>
<dbReference type="InterPro" id="IPR000687">
    <property type="entry name" value="RIO_kinase"/>
</dbReference>
<dbReference type="RefSeq" id="XP_002766043.1">
    <property type="nucleotide sequence ID" value="XM_002765997.1"/>
</dbReference>
<feature type="domain" description="RIO kinase" evidence="16">
    <location>
        <begin position="64"/>
        <end position="308"/>
    </location>
</feature>
<feature type="compositionally biased region" description="Basic residues" evidence="15">
    <location>
        <begin position="423"/>
        <end position="434"/>
    </location>
</feature>
<dbReference type="InParanoid" id="C5LWY2"/>
<evidence type="ECO:0000256" key="13">
    <source>
        <dbReference type="ARBA" id="ARBA00068353"/>
    </source>
</evidence>
<reference evidence="17 18" key="1">
    <citation type="submission" date="2008-07" db="EMBL/GenBank/DDBJ databases">
        <authorList>
            <person name="El-Sayed N."/>
            <person name="Caler E."/>
            <person name="Inman J."/>
            <person name="Amedeo P."/>
            <person name="Hass B."/>
            <person name="Wortman J."/>
        </authorList>
    </citation>
    <scope>NUCLEOTIDE SEQUENCE [LARGE SCALE GENOMIC DNA]</scope>
    <source>
        <strain evidence="18">ATCC 50983 / TXsc</strain>
    </source>
</reference>